<feature type="transmembrane region" description="Helical" evidence="6">
    <location>
        <begin position="84"/>
        <end position="104"/>
    </location>
</feature>
<comment type="similarity">
    <text evidence="6">Belongs to the inorganic phosphate transporter (PiT) (TC 2.A.20) family.</text>
</comment>
<feature type="transmembrane region" description="Helical" evidence="6">
    <location>
        <begin position="181"/>
        <end position="201"/>
    </location>
</feature>
<feature type="transmembrane region" description="Helical" evidence="6">
    <location>
        <begin position="45"/>
        <end position="64"/>
    </location>
</feature>
<feature type="transmembrane region" description="Helical" evidence="6">
    <location>
        <begin position="365"/>
        <end position="384"/>
    </location>
</feature>
<comment type="subcellular location">
    <subcellularLocation>
        <location evidence="1 6">Membrane</location>
        <topology evidence="1 6">Multi-pass membrane protein</topology>
    </subcellularLocation>
</comment>
<keyword evidence="5 6" id="KW-0472">Membrane</keyword>
<feature type="transmembrane region" description="Helical" evidence="6">
    <location>
        <begin position="302"/>
        <end position="320"/>
    </location>
</feature>
<keyword evidence="4 6" id="KW-1133">Transmembrane helix</keyword>
<dbReference type="PANTHER" id="PTHR11101">
    <property type="entry name" value="PHOSPHATE TRANSPORTER"/>
    <property type="match status" value="1"/>
</dbReference>
<feature type="transmembrane region" description="Helical" evidence="6">
    <location>
        <begin position="390"/>
        <end position="411"/>
    </location>
</feature>
<feature type="transmembrane region" description="Helical" evidence="6">
    <location>
        <begin position="116"/>
        <end position="136"/>
    </location>
</feature>
<dbReference type="GO" id="GO:0016020">
    <property type="term" value="C:membrane"/>
    <property type="evidence" value="ECO:0007669"/>
    <property type="project" value="UniProtKB-SubCell"/>
</dbReference>
<dbReference type="GO" id="GO:0035435">
    <property type="term" value="P:phosphate ion transmembrane transport"/>
    <property type="evidence" value="ECO:0007669"/>
    <property type="project" value="TreeGrafter"/>
</dbReference>
<name>A9KBC3_COXBN</name>
<keyword evidence="6" id="KW-0592">Phosphate transport</keyword>
<organism evidence="7 8">
    <name type="scientific">Coxiella burnetii (strain Dugway 5J108-111)</name>
    <dbReference type="NCBI Taxonomy" id="434922"/>
    <lineage>
        <taxon>Bacteria</taxon>
        <taxon>Pseudomonadati</taxon>
        <taxon>Pseudomonadota</taxon>
        <taxon>Gammaproteobacteria</taxon>
        <taxon>Legionellales</taxon>
        <taxon>Coxiellaceae</taxon>
        <taxon>Coxiella</taxon>
    </lineage>
</organism>
<dbReference type="AlphaFoldDB" id="A9KBC3"/>
<sequence length="417" mass="44444">MEHSQLYIILAAIFSFFMAWGVGANDVANAMGTSVGSKAVTLTQAILIAAIFEVLGSLFAGGQVTDTIRGEIINANLFSQTPQLLVFGMLASLLAAGTWLIVATSFGWPVSTTHSIVGAVIGFGLTVVGAHAIHWYEVTNIVLSWIITPIIAGVIAYFLFRSVQWFIFDSETPLHNAKRYVPWYIFLVTLIVSLVTFLNGLKHVGLRISNSMAIGLSIAFSFVIMFFGYLLLRRIPVGTDNKYHIDFQKLEKVFGILMIFTACAMAFAHGSNDVANAIGPLAAVVGIVKGSGAVLASARIPFWIMLLGALGIVTGLTMYGYKVIATIGTNITQLTPSRGFAAQLATASTVVVASAAGLPISTTQTLVGAVLGVGVARGIGALNLSIVRNIFMSWIVTLPAGAIFSIIYYHLLKTIFL</sequence>
<accession>A9KBC3</accession>
<evidence type="ECO:0000256" key="5">
    <source>
        <dbReference type="ARBA" id="ARBA00023136"/>
    </source>
</evidence>
<dbReference type="PANTHER" id="PTHR11101:SF80">
    <property type="entry name" value="PHOSPHATE TRANSPORTER"/>
    <property type="match status" value="1"/>
</dbReference>
<evidence type="ECO:0000313" key="7">
    <source>
        <dbReference type="EMBL" id="ABS77319.1"/>
    </source>
</evidence>
<dbReference type="Proteomes" id="UP000008555">
    <property type="component" value="Chromosome"/>
</dbReference>
<dbReference type="KEGG" id="cbd:CBUD_0137"/>
<dbReference type="HOGENOM" id="CLU_015355_3_3_6"/>
<proteinExistence type="inferred from homology"/>
<dbReference type="RefSeq" id="WP_005772656.1">
    <property type="nucleotide sequence ID" value="NC_009727.1"/>
</dbReference>
<dbReference type="EMBL" id="CP000733">
    <property type="protein sequence ID" value="ABS77319.1"/>
    <property type="molecule type" value="Genomic_DNA"/>
</dbReference>
<evidence type="ECO:0000256" key="2">
    <source>
        <dbReference type="ARBA" id="ARBA00022448"/>
    </source>
</evidence>
<feature type="transmembrane region" description="Helical" evidence="6">
    <location>
        <begin position="253"/>
        <end position="271"/>
    </location>
</feature>
<dbReference type="GO" id="GO:0005315">
    <property type="term" value="F:phosphate transmembrane transporter activity"/>
    <property type="evidence" value="ECO:0007669"/>
    <property type="project" value="InterPro"/>
</dbReference>
<evidence type="ECO:0000256" key="6">
    <source>
        <dbReference type="RuleBase" id="RU363058"/>
    </source>
</evidence>
<evidence type="ECO:0000313" key="8">
    <source>
        <dbReference type="Proteomes" id="UP000008555"/>
    </source>
</evidence>
<feature type="transmembrane region" description="Helical" evidence="6">
    <location>
        <begin position="277"/>
        <end position="295"/>
    </location>
</feature>
<keyword evidence="3 6" id="KW-0812">Transmembrane</keyword>
<keyword evidence="2 6" id="KW-0813">Transport</keyword>
<evidence type="ECO:0000256" key="4">
    <source>
        <dbReference type="ARBA" id="ARBA00022989"/>
    </source>
</evidence>
<feature type="transmembrane region" description="Helical" evidence="6">
    <location>
        <begin position="6"/>
        <end position="24"/>
    </location>
</feature>
<evidence type="ECO:0000256" key="1">
    <source>
        <dbReference type="ARBA" id="ARBA00004141"/>
    </source>
</evidence>
<evidence type="ECO:0000256" key="3">
    <source>
        <dbReference type="ARBA" id="ARBA00022692"/>
    </source>
</evidence>
<reference evidence="7 8" key="1">
    <citation type="journal article" date="2009" name="Infect. Immun.">
        <title>Comparative genomics reveal extensive transposon-mediated genomic plasticity and diversity among potential effector proteins within the genus Coxiella.</title>
        <authorList>
            <person name="Beare P.A."/>
            <person name="Unsworth N."/>
            <person name="Andoh M."/>
            <person name="Voth D.E."/>
            <person name="Omsland A."/>
            <person name="Gilk S.D."/>
            <person name="Williams K.P."/>
            <person name="Sobral B.W."/>
            <person name="Kupko J.J.III."/>
            <person name="Porcella S.F."/>
            <person name="Samuel J.E."/>
            <person name="Heinzen R.A."/>
        </authorList>
    </citation>
    <scope>NUCLEOTIDE SEQUENCE [LARGE SCALE GENOMIC DNA]</scope>
    <source>
        <strain evidence="7 8">Dugway 5J108-111</strain>
    </source>
</reference>
<protein>
    <recommendedName>
        <fullName evidence="6">Phosphate transporter</fullName>
    </recommendedName>
</protein>
<feature type="transmembrane region" description="Helical" evidence="6">
    <location>
        <begin position="340"/>
        <end position="358"/>
    </location>
</feature>
<feature type="transmembrane region" description="Helical" evidence="6">
    <location>
        <begin position="142"/>
        <end position="160"/>
    </location>
</feature>
<gene>
    <name evidence="7" type="ordered locus">CBUD_0137</name>
</gene>
<dbReference type="InterPro" id="IPR001204">
    <property type="entry name" value="Phos_transporter"/>
</dbReference>
<dbReference type="Pfam" id="PF01384">
    <property type="entry name" value="PHO4"/>
    <property type="match status" value="1"/>
</dbReference>
<feature type="transmembrane region" description="Helical" evidence="6">
    <location>
        <begin position="213"/>
        <end position="232"/>
    </location>
</feature>